<dbReference type="PRINTS" id="PR00411">
    <property type="entry name" value="PNDRDTASEI"/>
</dbReference>
<keyword evidence="5" id="KW-0560">Oxidoreductase</keyword>
<dbReference type="SUPFAM" id="SSF51905">
    <property type="entry name" value="FAD/NAD(P)-binding domain"/>
    <property type="match status" value="1"/>
</dbReference>
<evidence type="ECO:0000256" key="1">
    <source>
        <dbReference type="ARBA" id="ARBA00001974"/>
    </source>
</evidence>
<dbReference type="InterPro" id="IPR036873">
    <property type="entry name" value="Rhodanese-like_dom_sf"/>
</dbReference>
<dbReference type="SUPFAM" id="SSF52821">
    <property type="entry name" value="Rhodanese/Cell cycle control phosphatase"/>
    <property type="match status" value="1"/>
</dbReference>
<evidence type="ECO:0000256" key="5">
    <source>
        <dbReference type="ARBA" id="ARBA00023002"/>
    </source>
</evidence>
<accession>A0A444JGQ6</accession>
<proteinExistence type="inferred from homology"/>
<name>A0A444JGQ6_9BACT</name>
<evidence type="ECO:0000313" key="9">
    <source>
        <dbReference type="Proteomes" id="UP000288892"/>
    </source>
</evidence>
<dbReference type="Pfam" id="PF07992">
    <property type="entry name" value="Pyr_redox_2"/>
    <property type="match status" value="1"/>
</dbReference>
<evidence type="ECO:0000259" key="7">
    <source>
        <dbReference type="PROSITE" id="PS50206"/>
    </source>
</evidence>
<comment type="similarity">
    <text evidence="2">Belongs to the class-III pyridine nucleotide-disulfide oxidoreductase family.</text>
</comment>
<dbReference type="InterPro" id="IPR023753">
    <property type="entry name" value="FAD/NAD-binding_dom"/>
</dbReference>
<keyword evidence="4" id="KW-0274">FAD</keyword>
<dbReference type="Gene3D" id="3.40.250.10">
    <property type="entry name" value="Rhodanese-like domain"/>
    <property type="match status" value="1"/>
</dbReference>
<dbReference type="PANTHER" id="PTHR43429:SF1">
    <property type="entry name" value="NAD(P)H SULFUR OXIDOREDUCTASE (COA-DEPENDENT)"/>
    <property type="match status" value="1"/>
</dbReference>
<dbReference type="Gene3D" id="3.50.50.60">
    <property type="entry name" value="FAD/NAD(P)-binding domain"/>
    <property type="match status" value="2"/>
</dbReference>
<dbReference type="PROSITE" id="PS50206">
    <property type="entry name" value="RHODANESE_3"/>
    <property type="match status" value="1"/>
</dbReference>
<evidence type="ECO:0000256" key="6">
    <source>
        <dbReference type="ARBA" id="ARBA00023284"/>
    </source>
</evidence>
<evidence type="ECO:0000256" key="3">
    <source>
        <dbReference type="ARBA" id="ARBA00022630"/>
    </source>
</evidence>
<dbReference type="InterPro" id="IPR050260">
    <property type="entry name" value="FAD-bd_OxRdtase"/>
</dbReference>
<dbReference type="Proteomes" id="UP000288892">
    <property type="component" value="Unassembled WGS sequence"/>
</dbReference>
<reference evidence="8 9" key="1">
    <citation type="submission" date="2017-01" db="EMBL/GenBank/DDBJ databases">
        <title>The cable genome- insights into the physiology and evolution of filamentous bacteria capable of sulfide oxidation via long distance electron transfer.</title>
        <authorList>
            <person name="Schreiber L."/>
            <person name="Bjerg J.T."/>
            <person name="Boggild A."/>
            <person name="Van De Vossenberg J."/>
            <person name="Meysman F."/>
            <person name="Nielsen L.P."/>
            <person name="Schramm A."/>
            <person name="Kjeldsen K.U."/>
        </authorList>
    </citation>
    <scope>NUCLEOTIDE SEQUENCE [LARGE SCALE GENOMIC DNA]</scope>
    <source>
        <strain evidence="8">A5</strain>
    </source>
</reference>
<dbReference type="Pfam" id="PF02852">
    <property type="entry name" value="Pyr_redox_dim"/>
    <property type="match status" value="1"/>
</dbReference>
<evidence type="ECO:0000256" key="2">
    <source>
        <dbReference type="ARBA" id="ARBA00009130"/>
    </source>
</evidence>
<comment type="cofactor">
    <cofactor evidence="1">
        <name>FAD</name>
        <dbReference type="ChEBI" id="CHEBI:57692"/>
    </cofactor>
</comment>
<dbReference type="InterPro" id="IPR004099">
    <property type="entry name" value="Pyr_nucl-diS_OxRdtase_dimer"/>
</dbReference>
<comment type="caution">
    <text evidence="8">The sequence shown here is derived from an EMBL/GenBank/DDBJ whole genome shotgun (WGS) entry which is preliminary data.</text>
</comment>
<protein>
    <submittedName>
        <fullName evidence="8">NADPH-dependent 2,4-dienoyl-CoA reductase, sulfur reductase</fullName>
    </submittedName>
</protein>
<evidence type="ECO:0000313" key="8">
    <source>
        <dbReference type="EMBL" id="RWX52255.1"/>
    </source>
</evidence>
<dbReference type="SUPFAM" id="SSF55424">
    <property type="entry name" value="FAD/NAD-linked reductases, dimerisation (C-terminal) domain"/>
    <property type="match status" value="1"/>
</dbReference>
<sequence length="576" mass="62335">MSKKVVIVGGVAAGPKAACHLKRLQPGWDITVVDQDSMISYGGCGIPYYVGGDVSDEAELRSTSFHMVRDVPFFADAKGVEVLTRTRALAIDRQNKKLRVKNLDSGEEQELAYDKLMLSTGAAPFVLPIPGADLDGVFTISDLHKAIEIKKRISGGKIGRVVVIGGGAIGIEMAESFADLWGLETTLVEFMPQLLPKLVDADFATMLQRHLEEMNVAVYTGEGATEIVGDSEGRVVAVKTPQRTLEADMVIMAAGVRPRSELAKEAGLAVEPWGGITVNSRLQTSDPDIYAAGDCIAVKHLVTGKQTYAPMGSLANREGRVAADNMAGIASSFNGAVGSFIMKAFDRCIASTGITYEAAVAEGFDADYSLTAPDDRAHFFPNSASLALQLVFDKRTRQVLGLQGFGMMNDSISARIDTAAVMISKGATIEDFMMAEMAYAPPFSAAIDSLNAAAFVADNICAGRMRSVSMQRFYAWMEDFSSEPDWVVLDVRHPKEAGPFVEKFGADKWIAIRYDKVRKQHKELPTDKTLIIFCGSGNRAYEIQVFLDHLGQHNSLVLGGGMKVIRWIGAAWLPQL</sequence>
<dbReference type="EMBL" id="MTKS01000025">
    <property type="protein sequence ID" value="RWX52255.1"/>
    <property type="molecule type" value="Genomic_DNA"/>
</dbReference>
<feature type="domain" description="Rhodanese" evidence="7">
    <location>
        <begin position="512"/>
        <end position="566"/>
    </location>
</feature>
<dbReference type="InterPro" id="IPR001763">
    <property type="entry name" value="Rhodanese-like_dom"/>
</dbReference>
<dbReference type="InterPro" id="IPR036188">
    <property type="entry name" value="FAD/NAD-bd_sf"/>
</dbReference>
<dbReference type="PANTHER" id="PTHR43429">
    <property type="entry name" value="PYRIDINE NUCLEOTIDE-DISULFIDE OXIDOREDUCTASE DOMAIN-CONTAINING"/>
    <property type="match status" value="1"/>
</dbReference>
<dbReference type="CDD" id="cd00158">
    <property type="entry name" value="RHOD"/>
    <property type="match status" value="1"/>
</dbReference>
<dbReference type="AlphaFoldDB" id="A0A444JGQ6"/>
<gene>
    <name evidence="8" type="ORF">VU01_102510</name>
</gene>
<keyword evidence="9" id="KW-1185">Reference proteome</keyword>
<keyword evidence="6" id="KW-0676">Redox-active center</keyword>
<evidence type="ECO:0000256" key="4">
    <source>
        <dbReference type="ARBA" id="ARBA00022827"/>
    </source>
</evidence>
<keyword evidence="3" id="KW-0285">Flavoprotein</keyword>
<dbReference type="GO" id="GO:0016491">
    <property type="term" value="F:oxidoreductase activity"/>
    <property type="evidence" value="ECO:0007669"/>
    <property type="project" value="UniProtKB-KW"/>
</dbReference>
<dbReference type="PRINTS" id="PR00368">
    <property type="entry name" value="FADPNR"/>
</dbReference>
<organism evidence="8 9">
    <name type="scientific">Candidatus Electrothrix marina</name>
    <dbReference type="NCBI Taxonomy" id="1859130"/>
    <lineage>
        <taxon>Bacteria</taxon>
        <taxon>Pseudomonadati</taxon>
        <taxon>Thermodesulfobacteriota</taxon>
        <taxon>Desulfobulbia</taxon>
        <taxon>Desulfobulbales</taxon>
        <taxon>Desulfobulbaceae</taxon>
        <taxon>Candidatus Electrothrix</taxon>
    </lineage>
</organism>
<dbReference type="InterPro" id="IPR016156">
    <property type="entry name" value="FAD/NAD-linked_Rdtase_dimer_sf"/>
</dbReference>